<accession>A0A919F7N1</accession>
<dbReference type="RefSeq" id="WP_434029158.1">
    <property type="nucleotide sequence ID" value="NZ_BNBA01000011.1"/>
</dbReference>
<dbReference type="EMBL" id="BNBA01000011">
    <property type="protein sequence ID" value="GHH53039.1"/>
    <property type="molecule type" value="Genomic_DNA"/>
</dbReference>
<proteinExistence type="predicted"/>
<comment type="caution">
    <text evidence="1">The sequence shown here is derived from an EMBL/GenBank/DDBJ whole genome shotgun (WGS) entry which is preliminary data.</text>
</comment>
<evidence type="ECO:0000313" key="1">
    <source>
        <dbReference type="EMBL" id="GHH53039.1"/>
    </source>
</evidence>
<sequence>MANEIDEQQLVGNIWQHVIRVVNKLIETHDTYGFGKFSEGMNPRLDIVVRAFTVVDALLKALSESGQLDPDEYRQAINSRQCIYHTKQLALALEADNEEEYQRLIDLLTKQAPV</sequence>
<dbReference type="AlphaFoldDB" id="A0A919F7N1"/>
<protein>
    <submittedName>
        <fullName evidence="1">Uncharacterized protein</fullName>
    </submittedName>
</protein>
<keyword evidence="2" id="KW-1185">Reference proteome</keyword>
<name>A0A919F7N1_9XANT</name>
<gene>
    <name evidence="1" type="ORF">GCM10009090_17820</name>
</gene>
<reference evidence="1" key="2">
    <citation type="submission" date="2020-09" db="EMBL/GenBank/DDBJ databases">
        <authorList>
            <person name="Sun Q."/>
            <person name="Ohkuma M."/>
        </authorList>
    </citation>
    <scope>NUCLEOTIDE SEQUENCE</scope>
    <source>
        <strain evidence="1">JCM 13306</strain>
    </source>
</reference>
<dbReference type="Proteomes" id="UP000623958">
    <property type="component" value="Unassembled WGS sequence"/>
</dbReference>
<evidence type="ECO:0000313" key="2">
    <source>
        <dbReference type="Proteomes" id="UP000623958"/>
    </source>
</evidence>
<organism evidence="1 2">
    <name type="scientific">Xanthomonas boreopolis</name>
    <dbReference type="NCBI Taxonomy" id="86183"/>
    <lineage>
        <taxon>Bacteria</taxon>
        <taxon>Pseudomonadati</taxon>
        <taxon>Pseudomonadota</taxon>
        <taxon>Gammaproteobacteria</taxon>
        <taxon>Lysobacterales</taxon>
        <taxon>Lysobacteraceae</taxon>
        <taxon>Xanthomonas</taxon>
    </lineage>
</organism>
<reference evidence="1" key="1">
    <citation type="journal article" date="2014" name="Int. J. Syst. Evol. Microbiol.">
        <title>Complete genome sequence of Corynebacterium casei LMG S-19264T (=DSM 44701T), isolated from a smear-ripened cheese.</title>
        <authorList>
            <consortium name="US DOE Joint Genome Institute (JGI-PGF)"/>
            <person name="Walter F."/>
            <person name="Albersmeier A."/>
            <person name="Kalinowski J."/>
            <person name="Ruckert C."/>
        </authorList>
    </citation>
    <scope>NUCLEOTIDE SEQUENCE</scope>
    <source>
        <strain evidence="1">JCM 13306</strain>
    </source>
</reference>